<keyword evidence="1" id="KW-0677">Repeat</keyword>
<dbReference type="AlphaFoldDB" id="A0A3N4JKJ2"/>
<evidence type="ECO:0000256" key="1">
    <source>
        <dbReference type="ARBA" id="ARBA00022737"/>
    </source>
</evidence>
<dbReference type="EMBL" id="ML120393">
    <property type="protein sequence ID" value="RPA98779.1"/>
    <property type="molecule type" value="Genomic_DNA"/>
</dbReference>
<dbReference type="STRING" id="1336337.A0A3N4JKJ2"/>
<feature type="domain" description="Nephrocystin 3-like N-terminal" evidence="2">
    <location>
        <begin position="2"/>
        <end position="102"/>
    </location>
</feature>
<protein>
    <recommendedName>
        <fullName evidence="2">Nephrocystin 3-like N-terminal domain-containing protein</fullName>
    </recommendedName>
</protein>
<keyword evidence="4" id="KW-1185">Reference proteome</keyword>
<evidence type="ECO:0000259" key="2">
    <source>
        <dbReference type="Pfam" id="PF24883"/>
    </source>
</evidence>
<accession>A0A3N4JKJ2</accession>
<dbReference type="Pfam" id="PF24883">
    <property type="entry name" value="NPHP3_N"/>
    <property type="match status" value="1"/>
</dbReference>
<organism evidence="3 4">
    <name type="scientific">Choiromyces venosus 120613-1</name>
    <dbReference type="NCBI Taxonomy" id="1336337"/>
    <lineage>
        <taxon>Eukaryota</taxon>
        <taxon>Fungi</taxon>
        <taxon>Dikarya</taxon>
        <taxon>Ascomycota</taxon>
        <taxon>Pezizomycotina</taxon>
        <taxon>Pezizomycetes</taxon>
        <taxon>Pezizales</taxon>
        <taxon>Tuberaceae</taxon>
        <taxon>Choiromyces</taxon>
    </lineage>
</organism>
<sequence>MSSLVIDTLCDRIGGDNVAVACVYCDFHAQNEQSATTVLGALLKQVVAGMEPIPSEIKSAFESAKKQVDGRTLRLPEICMMLVKSFSYLRRGFICIGALDECL</sequence>
<proteinExistence type="predicted"/>
<name>A0A3N4JKJ2_9PEZI</name>
<dbReference type="InterPro" id="IPR056884">
    <property type="entry name" value="NPHP3-like_N"/>
</dbReference>
<dbReference type="OrthoDB" id="20872at2759"/>
<evidence type="ECO:0000313" key="3">
    <source>
        <dbReference type="EMBL" id="RPA98779.1"/>
    </source>
</evidence>
<evidence type="ECO:0000313" key="4">
    <source>
        <dbReference type="Proteomes" id="UP000276215"/>
    </source>
</evidence>
<reference evidence="3 4" key="1">
    <citation type="journal article" date="2018" name="Nat. Ecol. Evol.">
        <title>Pezizomycetes genomes reveal the molecular basis of ectomycorrhizal truffle lifestyle.</title>
        <authorList>
            <person name="Murat C."/>
            <person name="Payen T."/>
            <person name="Noel B."/>
            <person name="Kuo A."/>
            <person name="Morin E."/>
            <person name="Chen J."/>
            <person name="Kohler A."/>
            <person name="Krizsan K."/>
            <person name="Balestrini R."/>
            <person name="Da Silva C."/>
            <person name="Montanini B."/>
            <person name="Hainaut M."/>
            <person name="Levati E."/>
            <person name="Barry K.W."/>
            <person name="Belfiori B."/>
            <person name="Cichocki N."/>
            <person name="Clum A."/>
            <person name="Dockter R.B."/>
            <person name="Fauchery L."/>
            <person name="Guy J."/>
            <person name="Iotti M."/>
            <person name="Le Tacon F."/>
            <person name="Lindquist E.A."/>
            <person name="Lipzen A."/>
            <person name="Malagnac F."/>
            <person name="Mello A."/>
            <person name="Molinier V."/>
            <person name="Miyauchi S."/>
            <person name="Poulain J."/>
            <person name="Riccioni C."/>
            <person name="Rubini A."/>
            <person name="Sitrit Y."/>
            <person name="Splivallo R."/>
            <person name="Traeger S."/>
            <person name="Wang M."/>
            <person name="Zifcakova L."/>
            <person name="Wipf D."/>
            <person name="Zambonelli A."/>
            <person name="Paolocci F."/>
            <person name="Nowrousian M."/>
            <person name="Ottonello S."/>
            <person name="Baldrian P."/>
            <person name="Spatafora J.W."/>
            <person name="Henrissat B."/>
            <person name="Nagy L.G."/>
            <person name="Aury J.M."/>
            <person name="Wincker P."/>
            <person name="Grigoriev I.V."/>
            <person name="Bonfante P."/>
            <person name="Martin F.M."/>
        </authorList>
    </citation>
    <scope>NUCLEOTIDE SEQUENCE [LARGE SCALE GENOMIC DNA]</scope>
    <source>
        <strain evidence="3 4">120613-1</strain>
    </source>
</reference>
<dbReference type="Proteomes" id="UP000276215">
    <property type="component" value="Unassembled WGS sequence"/>
</dbReference>
<gene>
    <name evidence="3" type="ORF">L873DRAFT_1912112</name>
</gene>